<dbReference type="SMART" id="SM00223">
    <property type="entry name" value="APPLE"/>
    <property type="match status" value="1"/>
</dbReference>
<dbReference type="InterPro" id="IPR000177">
    <property type="entry name" value="Apple"/>
</dbReference>
<sequence>MAARASWRARLLAAAAASAASPECDFIAGKAGSNACPGGAIMATLSECHGEGAAGRGAGPVSVDSASEPAGCFVYGGVHYYNANPKGAPAEGSAPFCKRCPASGEAQPAAGAAGGNRSRGPAAQFEESFNTYTCGADCALWPGQLNTAEFRCFNGKCLPISSYCDGRRDCADGSDEMHCPSEGGGAPAKEGSRLDATFGTAKSSTPPPGEGETSTAPAEPYDCHADFADWETGWTEPRKEWCCKNYGGPCAASAPQGEVQIYDCALDLETWEQSWDPEKKEWCCSSEHVGCEPYECGENEDPAGLDAAEIAWCCLHLSKHCPELSEGEGGSEEPYDCAIGVLTWRSSWDDQKQEWCCEHHHLGCGKSGVANLSLTGQQPAATSEQRAPTTTASRTRSSEPPTSSRSSTSATTRTTSAALSSTFTMGASQTDVSESSNTTRASSTSSTTATVTSASARSARHPTTTSTQKAEEKSRRPAQHPTSKNKTSATAFKTTARPSQTSAQNSSISTHAGSTAGPTSTGPRASTGNASVATTTRTKKAEEKSSKSAKQPATRSTTSVTHSRTSLVTSSSSSVTESTVTRTGTTASTTTTDTNTTVSIISTTASPTSETSSQTTISTQTAVATATSTRHTRPPPASMADATGLGADISKAEAVSAANKTSTTKATTTTGAPTSTRATTSTTFQPTSTQSTSGSTEPACSKINSAYLPLDMVGHPLKRVANERECQQRCARVDGCAHYSYWRPARHCHLQGARSRRFGDALFSSGPPECPAPRDLVGKASVGAAGGADSPLLRGSPRATAGGAAASALAALSLACVAGVALRGARGRALSSGQGGQDLLHARATPCARGAAGARRPRGELLLADGVGVRSGRASPGPGDRAARWAGDLSVDRAYGELPLVAPEEHRVT</sequence>
<dbReference type="EMBL" id="CAUYUJ010014448">
    <property type="protein sequence ID" value="CAK0841352.1"/>
    <property type="molecule type" value="Genomic_DNA"/>
</dbReference>
<evidence type="ECO:0000259" key="5">
    <source>
        <dbReference type="SMART" id="SM00223"/>
    </source>
</evidence>
<comment type="caution">
    <text evidence="6">The sequence shown here is derived from an EMBL/GenBank/DDBJ whole genome shotgun (WGS) entry which is preliminary data.</text>
</comment>
<evidence type="ECO:0000313" key="6">
    <source>
        <dbReference type="EMBL" id="CAK0841352.1"/>
    </source>
</evidence>
<dbReference type="CDD" id="cd00112">
    <property type="entry name" value="LDLa"/>
    <property type="match status" value="1"/>
</dbReference>
<evidence type="ECO:0000256" key="4">
    <source>
        <dbReference type="SAM" id="SignalP"/>
    </source>
</evidence>
<evidence type="ECO:0000256" key="1">
    <source>
        <dbReference type="ARBA" id="ARBA00022737"/>
    </source>
</evidence>
<dbReference type="Pfam" id="PF00057">
    <property type="entry name" value="Ldl_recept_a"/>
    <property type="match status" value="1"/>
</dbReference>
<keyword evidence="4" id="KW-0732">Signal</keyword>
<evidence type="ECO:0000313" key="7">
    <source>
        <dbReference type="Proteomes" id="UP001189429"/>
    </source>
</evidence>
<feature type="region of interest" description="Disordered" evidence="3">
    <location>
        <begin position="376"/>
        <end position="643"/>
    </location>
</feature>
<keyword evidence="7" id="KW-1185">Reference proteome</keyword>
<feature type="compositionally biased region" description="Low complexity" evidence="3">
    <location>
        <begin position="433"/>
        <end position="457"/>
    </location>
</feature>
<keyword evidence="2" id="KW-1015">Disulfide bond</keyword>
<feature type="domain" description="Apple" evidence="5">
    <location>
        <begin position="700"/>
        <end position="770"/>
    </location>
</feature>
<feature type="compositionally biased region" description="Polar residues" evidence="3">
    <location>
        <begin position="480"/>
        <end position="532"/>
    </location>
</feature>
<accession>A0ABN9T8B3</accession>
<dbReference type="InterPro" id="IPR023415">
    <property type="entry name" value="LDLR_class-A_CS"/>
</dbReference>
<dbReference type="PROSITE" id="PS50068">
    <property type="entry name" value="LDLRA_2"/>
    <property type="match status" value="1"/>
</dbReference>
<dbReference type="PROSITE" id="PS01209">
    <property type="entry name" value="LDLRA_1"/>
    <property type="match status" value="1"/>
</dbReference>
<feature type="compositionally biased region" description="Low complexity" evidence="3">
    <location>
        <begin position="656"/>
        <end position="696"/>
    </location>
</feature>
<dbReference type="InterPro" id="IPR002172">
    <property type="entry name" value="LDrepeatLR_classA_rpt"/>
</dbReference>
<dbReference type="Proteomes" id="UP001189429">
    <property type="component" value="Unassembled WGS sequence"/>
</dbReference>
<evidence type="ECO:0000256" key="2">
    <source>
        <dbReference type="ARBA" id="ARBA00023157"/>
    </source>
</evidence>
<feature type="signal peptide" evidence="4">
    <location>
        <begin position="1"/>
        <end position="20"/>
    </location>
</feature>
<dbReference type="InterPro" id="IPR036055">
    <property type="entry name" value="LDL_receptor-like_sf"/>
</dbReference>
<feature type="region of interest" description="Disordered" evidence="3">
    <location>
        <begin position="656"/>
        <end position="698"/>
    </location>
</feature>
<feature type="compositionally biased region" description="Low complexity" evidence="3">
    <location>
        <begin position="386"/>
        <end position="422"/>
    </location>
</feature>
<evidence type="ECO:0000256" key="3">
    <source>
        <dbReference type="SAM" id="MobiDB-lite"/>
    </source>
</evidence>
<dbReference type="SUPFAM" id="SSF57424">
    <property type="entry name" value="LDL receptor-like module"/>
    <property type="match status" value="1"/>
</dbReference>
<feature type="compositionally biased region" description="Polar residues" evidence="3">
    <location>
        <begin position="423"/>
        <end position="432"/>
    </location>
</feature>
<dbReference type="Pfam" id="PF00024">
    <property type="entry name" value="PAN_1"/>
    <property type="match status" value="1"/>
</dbReference>
<feature type="region of interest" description="Disordered" evidence="3">
    <location>
        <begin position="175"/>
        <end position="220"/>
    </location>
</feature>
<feature type="chain" id="PRO_5045037539" description="Apple domain-containing protein" evidence="4">
    <location>
        <begin position="21"/>
        <end position="909"/>
    </location>
</feature>
<reference evidence="6" key="1">
    <citation type="submission" date="2023-10" db="EMBL/GenBank/DDBJ databases">
        <authorList>
            <person name="Chen Y."/>
            <person name="Shah S."/>
            <person name="Dougan E. K."/>
            <person name="Thang M."/>
            <person name="Chan C."/>
        </authorList>
    </citation>
    <scope>NUCLEOTIDE SEQUENCE [LARGE SCALE GENOMIC DNA]</scope>
</reference>
<dbReference type="Gene3D" id="3.50.4.10">
    <property type="entry name" value="Hepatocyte Growth Factor"/>
    <property type="match status" value="1"/>
</dbReference>
<dbReference type="InterPro" id="IPR003609">
    <property type="entry name" value="Pan_app"/>
</dbReference>
<protein>
    <recommendedName>
        <fullName evidence="5">Apple domain-containing protein</fullName>
    </recommendedName>
</protein>
<dbReference type="Gene3D" id="4.10.400.10">
    <property type="entry name" value="Low-density Lipoprotein Receptor"/>
    <property type="match status" value="1"/>
</dbReference>
<keyword evidence="1" id="KW-0677">Repeat</keyword>
<dbReference type="SMART" id="SM00192">
    <property type="entry name" value="LDLa"/>
    <property type="match status" value="1"/>
</dbReference>
<name>A0ABN9T8B3_9DINO</name>
<proteinExistence type="predicted"/>
<organism evidence="6 7">
    <name type="scientific">Prorocentrum cordatum</name>
    <dbReference type="NCBI Taxonomy" id="2364126"/>
    <lineage>
        <taxon>Eukaryota</taxon>
        <taxon>Sar</taxon>
        <taxon>Alveolata</taxon>
        <taxon>Dinophyceae</taxon>
        <taxon>Prorocentrales</taxon>
        <taxon>Prorocentraceae</taxon>
        <taxon>Prorocentrum</taxon>
    </lineage>
</organism>
<feature type="compositionally biased region" description="Low complexity" evidence="3">
    <location>
        <begin position="548"/>
        <end position="629"/>
    </location>
</feature>
<gene>
    <name evidence="6" type="ORF">PCOR1329_LOCUS36573</name>
</gene>
<feature type="compositionally biased region" description="Polar residues" evidence="3">
    <location>
        <begin position="376"/>
        <end position="385"/>
    </location>
</feature>